<evidence type="ECO:0000313" key="4">
    <source>
        <dbReference type="Proteomes" id="UP000694941"/>
    </source>
</evidence>
<organism evidence="4 5">
    <name type="scientific">Limulus polyphemus</name>
    <name type="common">Atlantic horseshoe crab</name>
    <dbReference type="NCBI Taxonomy" id="6850"/>
    <lineage>
        <taxon>Eukaryota</taxon>
        <taxon>Metazoa</taxon>
        <taxon>Ecdysozoa</taxon>
        <taxon>Arthropoda</taxon>
        <taxon>Chelicerata</taxon>
        <taxon>Merostomata</taxon>
        <taxon>Xiphosura</taxon>
        <taxon>Limulidae</taxon>
        <taxon>Limulus</taxon>
    </lineage>
</organism>
<evidence type="ECO:0000259" key="3">
    <source>
        <dbReference type="Pfam" id="PF25040"/>
    </source>
</evidence>
<keyword evidence="4" id="KW-1185">Reference proteome</keyword>
<accession>A0ABM1TNE0</accession>
<dbReference type="InterPro" id="IPR033616">
    <property type="entry name" value="BLTP1"/>
</dbReference>
<protein>
    <submittedName>
        <fullName evidence="5">Uncharacterized protein KIAA1109-like</fullName>
    </submittedName>
</protein>
<dbReference type="PANTHER" id="PTHR31640">
    <property type="entry name" value="TRANSMEMBRANE PROTEIN KIAA1109"/>
    <property type="match status" value="1"/>
</dbReference>
<dbReference type="GeneID" id="106473202"/>
<dbReference type="InterPro" id="IPR056741">
    <property type="entry name" value="BLTP1_M"/>
</dbReference>
<name>A0ABM1TNE0_LIMPO</name>
<reference evidence="5" key="1">
    <citation type="submission" date="2025-08" db="UniProtKB">
        <authorList>
            <consortium name="RefSeq"/>
        </authorList>
    </citation>
    <scope>IDENTIFICATION</scope>
    <source>
        <tissue evidence="5">Muscle</tissue>
    </source>
</reference>
<evidence type="ECO:0000256" key="1">
    <source>
        <dbReference type="SAM" id="MobiDB-lite"/>
    </source>
</evidence>
<gene>
    <name evidence="5" type="primary">LOC106473202</name>
</gene>
<sequence length="999" mass="109783">MSVGKSQALCSSQSKKGKDRNSALLTIGPVHINIPQHPVALHGMVTRSSRQLSTTLQELRSSRQSSRINRHAEDYGTGVISHSPQPQVDTYRNYRTAAPEHHLIHPIIIQFSIIVDSLTVGAALLPSLQAQYQMGQVISMGVTGSKAKFTIDLPQHTLSFSTKVPPSEANLPSSACIDLPPVHISAEYIQDSATSATTKMDSFTDGVVLRQGSYVSAMAEIGTFEHSLTTDLLNHLLLAQKVFMKEVNEVVQKMSGTDKPVPILIEEEKTPESQMRRLLFSLQLRLKGIQITATTPTSSAVRLETGTVELQLSNRVQNLSAGGTSGGGYMKLFGKAQVDLNLALGQLIKNALFEEAEPEFQQFAYFKTRICMRNALQDEMISSQAEDKEAVLITLNRPLIYIQPIALDKAVLVWLNYKNAYEYWTEQRASLNKEVLTATQQVFEKVPQISQLSTQSLGTLFLQLTVDDMGICVPLNTYSGSTSGTSKLYDTELKAAVVVTLESTRISACSCGSLVSKGRFSALCIRFAEDFETFLDEWKPDPNDTSIMNLCVVSEGTYEVCSRTIAPQGNSNAKWILNVQWQMEGVDIHVDTSIGKELSALFKTLTALTGEEEETDEVDHDSMKGGQDSSHISSVQEPVVIRKGSILTEALPSFLLDPNMDAKKRSRLIEKEMNEQAKIINDLRLLGASQNTIQHEMRRLQELEAAVFNDFRRDWIKKLRKQSVKQASSIKDKLGLGTRTSGTPVQPLSLILPEEAGKKKVLNTLPSPSSLDSSPTHSHIRTASLDMSDLSVPEKAIVHKELSLDSVFSPSLSAEDELYSNTPTPSPTGDNSPLPLPKTLSSPHAIRRSLHAIPKIDGQSQVSKSPGDTKKTGYATPGATSSGVSSFKQPPVEPNIDFELDIQVFFNSGKCVLHTKDPSKEDEAVLRRSMQKERSISGGLLDISSPSHSKRRSGGRSNIYSSRQRYQNIPAVGQIADFTVLLIPGLDIKVGYQYLLFII</sequence>
<feature type="compositionally biased region" description="Polar residues" evidence="1">
    <location>
        <begin position="878"/>
        <end position="888"/>
    </location>
</feature>
<dbReference type="Pfam" id="PF25040">
    <property type="entry name" value="BLTP1_C"/>
    <property type="match status" value="2"/>
</dbReference>
<dbReference type="InterPro" id="IPR056742">
    <property type="entry name" value="BLTP1_C"/>
</dbReference>
<feature type="domain" description="Bridge-like lipid transfer protein family member 1 C-terminal" evidence="3">
    <location>
        <begin position="886"/>
        <end position="993"/>
    </location>
</feature>
<feature type="non-terminal residue" evidence="5">
    <location>
        <position position="999"/>
    </location>
</feature>
<dbReference type="Proteomes" id="UP000694941">
    <property type="component" value="Unplaced"/>
</dbReference>
<feature type="region of interest" description="Disordered" evidence="1">
    <location>
        <begin position="611"/>
        <end position="633"/>
    </location>
</feature>
<dbReference type="PANTHER" id="PTHR31640:SF1">
    <property type="entry name" value="BRIDGE-LIKE LIPID TRANSFER PROTEIN FAMILY MEMBER 1"/>
    <property type="match status" value="1"/>
</dbReference>
<evidence type="ECO:0000313" key="5">
    <source>
        <dbReference type="RefSeq" id="XP_022257396.1"/>
    </source>
</evidence>
<feature type="compositionally biased region" description="Polar residues" evidence="1">
    <location>
        <begin position="1"/>
        <end position="14"/>
    </location>
</feature>
<feature type="domain" description="Bridge-like lipid transfer protein family member 1 C-terminal" evidence="3">
    <location>
        <begin position="210"/>
        <end position="741"/>
    </location>
</feature>
<feature type="domain" description="Bridge-like lipid transfer protein family member 1 middle region" evidence="2">
    <location>
        <begin position="2"/>
        <end position="194"/>
    </location>
</feature>
<feature type="region of interest" description="Disordered" evidence="1">
    <location>
        <begin position="816"/>
        <end position="890"/>
    </location>
</feature>
<feature type="region of interest" description="Disordered" evidence="1">
    <location>
        <begin position="937"/>
        <end position="960"/>
    </location>
</feature>
<feature type="compositionally biased region" description="Polar residues" evidence="1">
    <location>
        <begin position="819"/>
        <end position="831"/>
    </location>
</feature>
<feature type="region of interest" description="Disordered" evidence="1">
    <location>
        <begin position="1"/>
        <end position="21"/>
    </location>
</feature>
<dbReference type="Pfam" id="PF25039">
    <property type="entry name" value="BLTP1_M"/>
    <property type="match status" value="1"/>
</dbReference>
<proteinExistence type="predicted"/>
<dbReference type="RefSeq" id="XP_022257396.1">
    <property type="nucleotide sequence ID" value="XM_022401688.1"/>
</dbReference>
<evidence type="ECO:0000259" key="2">
    <source>
        <dbReference type="Pfam" id="PF25039"/>
    </source>
</evidence>